<gene>
    <name evidence="2" type="ORF">GQ43DRAFT_361647</name>
</gene>
<keyword evidence="3" id="KW-1185">Reference proteome</keyword>
<organism evidence="2 3">
    <name type="scientific">Delitschia confertaspora ATCC 74209</name>
    <dbReference type="NCBI Taxonomy" id="1513339"/>
    <lineage>
        <taxon>Eukaryota</taxon>
        <taxon>Fungi</taxon>
        <taxon>Dikarya</taxon>
        <taxon>Ascomycota</taxon>
        <taxon>Pezizomycotina</taxon>
        <taxon>Dothideomycetes</taxon>
        <taxon>Pleosporomycetidae</taxon>
        <taxon>Pleosporales</taxon>
        <taxon>Delitschiaceae</taxon>
        <taxon>Delitschia</taxon>
    </lineage>
</organism>
<reference evidence="2" key="1">
    <citation type="journal article" date="2020" name="Stud. Mycol.">
        <title>101 Dothideomycetes genomes: a test case for predicting lifestyles and emergence of pathogens.</title>
        <authorList>
            <person name="Haridas S."/>
            <person name="Albert R."/>
            <person name="Binder M."/>
            <person name="Bloem J."/>
            <person name="Labutti K."/>
            <person name="Salamov A."/>
            <person name="Andreopoulos B."/>
            <person name="Baker S."/>
            <person name="Barry K."/>
            <person name="Bills G."/>
            <person name="Bluhm B."/>
            <person name="Cannon C."/>
            <person name="Castanera R."/>
            <person name="Culley D."/>
            <person name="Daum C."/>
            <person name="Ezra D."/>
            <person name="Gonzalez J."/>
            <person name="Henrissat B."/>
            <person name="Kuo A."/>
            <person name="Liang C."/>
            <person name="Lipzen A."/>
            <person name="Lutzoni F."/>
            <person name="Magnuson J."/>
            <person name="Mondo S."/>
            <person name="Nolan M."/>
            <person name="Ohm R."/>
            <person name="Pangilinan J."/>
            <person name="Park H.-J."/>
            <person name="Ramirez L."/>
            <person name="Alfaro M."/>
            <person name="Sun H."/>
            <person name="Tritt A."/>
            <person name="Yoshinaga Y."/>
            <person name="Zwiers L.-H."/>
            <person name="Turgeon B."/>
            <person name="Goodwin S."/>
            <person name="Spatafora J."/>
            <person name="Crous P."/>
            <person name="Grigoriev I."/>
        </authorList>
    </citation>
    <scope>NUCLEOTIDE SEQUENCE</scope>
    <source>
        <strain evidence="2">ATCC 74209</strain>
    </source>
</reference>
<feature type="compositionally biased region" description="Basic and acidic residues" evidence="1">
    <location>
        <begin position="130"/>
        <end position="183"/>
    </location>
</feature>
<dbReference type="PANTHER" id="PTHR41805">
    <property type="entry name" value="EXPRESSED PROTEIN"/>
    <property type="match status" value="1"/>
</dbReference>
<name>A0A9P4MZY2_9PLEO</name>
<accession>A0A9P4MZY2</accession>
<evidence type="ECO:0000313" key="2">
    <source>
        <dbReference type="EMBL" id="KAF2205733.1"/>
    </source>
</evidence>
<evidence type="ECO:0000256" key="1">
    <source>
        <dbReference type="SAM" id="MobiDB-lite"/>
    </source>
</evidence>
<dbReference type="OrthoDB" id="2135053at2759"/>
<feature type="compositionally biased region" description="Basic and acidic residues" evidence="1">
    <location>
        <begin position="1"/>
        <end position="13"/>
    </location>
</feature>
<evidence type="ECO:0008006" key="4">
    <source>
        <dbReference type="Google" id="ProtNLM"/>
    </source>
</evidence>
<feature type="compositionally biased region" description="Basic and acidic residues" evidence="1">
    <location>
        <begin position="55"/>
        <end position="72"/>
    </location>
</feature>
<protein>
    <recommendedName>
        <fullName evidence="4">rRNA-processing protein FYV7</fullName>
    </recommendedName>
</protein>
<feature type="region of interest" description="Disordered" evidence="1">
    <location>
        <begin position="55"/>
        <end position="189"/>
    </location>
</feature>
<feature type="compositionally biased region" description="Basic and acidic residues" evidence="1">
    <location>
        <begin position="94"/>
        <end position="118"/>
    </location>
</feature>
<sequence length="203" mass="23940">MAPKRAHEDDQTKSSKKFKKGFNIGPANLPDGLHKRKVQKIKQDLIHKAKIKKEYAKVKAREEPNTAHRSVYDLETNQNEVEDKPAESVPEPTLELHPDRVKMLETEPEPVRDYERPARQRKRPKPQTYKNEEEIARKRREEQEVRQKAREEAEKERQRKLAEREHFRKEMAKARKVGPDGRMKLGRQSNVLLERVKKMVGNA</sequence>
<dbReference type="PANTHER" id="PTHR41805:SF1">
    <property type="entry name" value="RRNA-PROCESSING PROTEIN FYV7"/>
    <property type="match status" value="1"/>
</dbReference>
<dbReference type="Proteomes" id="UP000799536">
    <property type="component" value="Unassembled WGS sequence"/>
</dbReference>
<dbReference type="EMBL" id="ML993850">
    <property type="protein sequence ID" value="KAF2205733.1"/>
    <property type="molecule type" value="Genomic_DNA"/>
</dbReference>
<evidence type="ECO:0000313" key="3">
    <source>
        <dbReference type="Proteomes" id="UP000799536"/>
    </source>
</evidence>
<proteinExistence type="predicted"/>
<feature type="region of interest" description="Disordered" evidence="1">
    <location>
        <begin position="1"/>
        <end position="35"/>
    </location>
</feature>
<dbReference type="AlphaFoldDB" id="A0A9P4MZY2"/>
<comment type="caution">
    <text evidence="2">The sequence shown here is derived from an EMBL/GenBank/DDBJ whole genome shotgun (WGS) entry which is preliminary data.</text>
</comment>